<feature type="region of interest" description="Disordered" evidence="9">
    <location>
        <begin position="607"/>
        <end position="666"/>
    </location>
</feature>
<name>A0A9C6SUH6_DROAB</name>
<feature type="domain" description="C2H2-type" evidence="10">
    <location>
        <begin position="368"/>
        <end position="395"/>
    </location>
</feature>
<feature type="binding site" evidence="8">
    <location>
        <position position="16"/>
    </location>
    <ligand>
        <name>Zn(2+)</name>
        <dbReference type="ChEBI" id="CHEBI:29105"/>
    </ligand>
</feature>
<evidence type="ECO:0000313" key="12">
    <source>
        <dbReference type="Proteomes" id="UP000515160"/>
    </source>
</evidence>
<feature type="domain" description="C2H2-type" evidence="10">
    <location>
        <begin position="278"/>
        <end position="308"/>
    </location>
</feature>
<evidence type="ECO:0000256" key="3">
    <source>
        <dbReference type="ARBA" id="ARBA00022771"/>
    </source>
</evidence>
<protein>
    <submittedName>
        <fullName evidence="13">Oocyte zinc finger protein XlCOF6-like</fullName>
    </submittedName>
</protein>
<evidence type="ECO:0000259" key="11">
    <source>
        <dbReference type="PROSITE" id="PS51915"/>
    </source>
</evidence>
<dbReference type="Pfam" id="PF07776">
    <property type="entry name" value="zf-AD"/>
    <property type="match status" value="1"/>
</dbReference>
<feature type="compositionally biased region" description="Acidic residues" evidence="9">
    <location>
        <begin position="161"/>
        <end position="176"/>
    </location>
</feature>
<keyword evidence="4 8" id="KW-0862">Zinc</keyword>
<feature type="compositionally biased region" description="Basic and acidic residues" evidence="9">
    <location>
        <begin position="476"/>
        <end position="495"/>
    </location>
</feature>
<dbReference type="SMART" id="SM00355">
    <property type="entry name" value="ZnF_C2H2"/>
    <property type="match status" value="12"/>
</dbReference>
<dbReference type="GO" id="GO:0043565">
    <property type="term" value="F:sequence-specific DNA binding"/>
    <property type="evidence" value="ECO:0007669"/>
    <property type="project" value="UniProtKB-ARBA"/>
</dbReference>
<dbReference type="PROSITE" id="PS00028">
    <property type="entry name" value="ZINC_FINGER_C2H2_1"/>
    <property type="match status" value="10"/>
</dbReference>
<feature type="binding site" evidence="8">
    <location>
        <position position="57"/>
    </location>
    <ligand>
        <name>Zn(2+)</name>
        <dbReference type="ChEBI" id="CHEBI:29105"/>
    </ligand>
</feature>
<dbReference type="AlphaFoldDB" id="A0A9C6SUH6"/>
<evidence type="ECO:0000256" key="6">
    <source>
        <dbReference type="ARBA" id="ARBA00023163"/>
    </source>
</evidence>
<feature type="binding site" evidence="8">
    <location>
        <position position="60"/>
    </location>
    <ligand>
        <name>Zn(2+)</name>
        <dbReference type="ChEBI" id="CHEBI:29105"/>
    </ligand>
</feature>
<evidence type="ECO:0000256" key="4">
    <source>
        <dbReference type="ARBA" id="ARBA00022833"/>
    </source>
</evidence>
<evidence type="ECO:0000256" key="8">
    <source>
        <dbReference type="PROSITE-ProRule" id="PRU01263"/>
    </source>
</evidence>
<evidence type="ECO:0000313" key="13">
    <source>
        <dbReference type="RefSeq" id="XP_051859545.1"/>
    </source>
</evidence>
<feature type="domain" description="C2H2-type" evidence="10">
    <location>
        <begin position="396"/>
        <end position="424"/>
    </location>
</feature>
<dbReference type="InterPro" id="IPR012934">
    <property type="entry name" value="Znf_AD"/>
</dbReference>
<dbReference type="Proteomes" id="UP000515160">
    <property type="component" value="Chromosome 3"/>
</dbReference>
<keyword evidence="2" id="KW-0677">Repeat</keyword>
<evidence type="ECO:0000259" key="10">
    <source>
        <dbReference type="PROSITE" id="PS50157"/>
    </source>
</evidence>
<dbReference type="Gene3D" id="3.40.1800.20">
    <property type="match status" value="1"/>
</dbReference>
<evidence type="ECO:0000256" key="5">
    <source>
        <dbReference type="ARBA" id="ARBA00023015"/>
    </source>
</evidence>
<dbReference type="Pfam" id="PF13912">
    <property type="entry name" value="zf-C2H2_6"/>
    <property type="match status" value="2"/>
</dbReference>
<feature type="region of interest" description="Disordered" evidence="9">
    <location>
        <begin position="158"/>
        <end position="179"/>
    </location>
</feature>
<organism evidence="12 13">
    <name type="scientific">Drosophila albomicans</name>
    <name type="common">Fruit fly</name>
    <dbReference type="NCBI Taxonomy" id="7291"/>
    <lineage>
        <taxon>Eukaryota</taxon>
        <taxon>Metazoa</taxon>
        <taxon>Ecdysozoa</taxon>
        <taxon>Arthropoda</taxon>
        <taxon>Hexapoda</taxon>
        <taxon>Insecta</taxon>
        <taxon>Pterygota</taxon>
        <taxon>Neoptera</taxon>
        <taxon>Endopterygota</taxon>
        <taxon>Diptera</taxon>
        <taxon>Brachycera</taxon>
        <taxon>Muscomorpha</taxon>
        <taxon>Ephydroidea</taxon>
        <taxon>Drosophilidae</taxon>
        <taxon>Drosophila</taxon>
    </lineage>
</organism>
<keyword evidence="12" id="KW-1185">Reference proteome</keyword>
<feature type="domain" description="C2H2-type" evidence="10">
    <location>
        <begin position="591"/>
        <end position="618"/>
    </location>
</feature>
<dbReference type="Pfam" id="PF00096">
    <property type="entry name" value="zf-C2H2"/>
    <property type="match status" value="3"/>
</dbReference>
<dbReference type="GeneID" id="127565409"/>
<feature type="domain" description="C2H2-type" evidence="10">
    <location>
        <begin position="218"/>
        <end position="245"/>
    </location>
</feature>
<feature type="domain" description="C2H2-type" evidence="10">
    <location>
        <begin position="246"/>
        <end position="272"/>
    </location>
</feature>
<evidence type="ECO:0000256" key="7">
    <source>
        <dbReference type="PROSITE-ProRule" id="PRU00042"/>
    </source>
</evidence>
<dbReference type="RefSeq" id="XP_051859545.1">
    <property type="nucleotide sequence ID" value="XM_052003585.1"/>
</dbReference>
<dbReference type="InterPro" id="IPR036236">
    <property type="entry name" value="Znf_C2H2_sf"/>
</dbReference>
<dbReference type="GO" id="GO:0005634">
    <property type="term" value="C:nucleus"/>
    <property type="evidence" value="ECO:0007669"/>
    <property type="project" value="InterPro"/>
</dbReference>
<dbReference type="PROSITE" id="PS51915">
    <property type="entry name" value="ZAD"/>
    <property type="match status" value="1"/>
</dbReference>
<feature type="domain" description="C2H2-type" evidence="10">
    <location>
        <begin position="311"/>
        <end position="338"/>
    </location>
</feature>
<reference evidence="13" key="1">
    <citation type="submission" date="2025-08" db="UniProtKB">
        <authorList>
            <consortium name="RefSeq"/>
        </authorList>
    </citation>
    <scope>IDENTIFICATION</scope>
    <source>
        <strain evidence="13">15112-1751.03</strain>
        <tissue evidence="13">Whole Adult</tissue>
    </source>
</reference>
<gene>
    <name evidence="13" type="primary">LOC127565409</name>
</gene>
<dbReference type="GO" id="GO:0008270">
    <property type="term" value="F:zinc ion binding"/>
    <property type="evidence" value="ECO:0007669"/>
    <property type="project" value="UniProtKB-UniRule"/>
</dbReference>
<keyword evidence="5" id="KW-0805">Transcription regulation</keyword>
<dbReference type="InterPro" id="IPR013087">
    <property type="entry name" value="Znf_C2H2_type"/>
</dbReference>
<keyword evidence="6" id="KW-0804">Transcription</keyword>
<sequence length="726" mass="83886">MTEEKLGLAQTLCRACLTKLSQDDAFDIFIVPGLAKKLCVCTSLTVEQQDGFPTNICPACYCRLNDLHDFQTQCLDSVEKFREMLTSTCFIVRSIPEDNFNVMNAADQDAEIPSEEEVFDPLLNTKIEIEDEQDVFKMIEDFDKETVKEQYDLNDTFNIENSDENEDVDFEPDTSDSEYSLPLSRLKSKAKGTMKARSSDKPKRKRLIPVERERRRLIECHICTQKFIKMANYEEHMKRHSDLLPHQCPVETCKTGFTTSNGLRHHIEHTHTELCQMYTCTAKGCDKQFPLKRLLTRHMRVEHNIAKPDIHPCSECDKLFRCPMALKKHMYKHTGEEKPFGCDICKRRFAASTELRDHLLRHAGIKRFVCAYCGVGKTTKQELDNHILTHTREKNFKCDQCEYATHIKQSLTKHIRVVHMKIRKHACKHCEKTFGTAYARRMHERLHTGDSCYECTICSRMFLFEKNLTNHLKAHEKREKKAAEKEERKKEREKKLGARVERVDIALLAGTVVNPIPTVSVPAWTEVEKRDGQVICPECGKAFNRLEGMKLHYKVVHQKIKDYICRFCHRRFGRLHYLKAHENTHTGETPHKCDICGKAFKADSTLYTHKQSHNKPPKPPKAPKQQKASPTNRQPSQRPKTKLNTQPTKVREEYEDPAAAHAAAQAQLIAHQESQNEIKLKTAEAVQKIQTAAQEQLQLLKRLNEKISYDSLPLPNNCLSIPKDHV</sequence>
<feature type="domain" description="C2H2-type" evidence="10">
    <location>
        <begin position="563"/>
        <end position="590"/>
    </location>
</feature>
<feature type="domain" description="C2H2-type" evidence="10">
    <location>
        <begin position="453"/>
        <end position="480"/>
    </location>
</feature>
<evidence type="ECO:0000256" key="2">
    <source>
        <dbReference type="ARBA" id="ARBA00022737"/>
    </source>
</evidence>
<dbReference type="GO" id="GO:0000785">
    <property type="term" value="C:chromatin"/>
    <property type="evidence" value="ECO:0007669"/>
    <property type="project" value="UniProtKB-ARBA"/>
</dbReference>
<dbReference type="SUPFAM" id="SSF57667">
    <property type="entry name" value="beta-beta-alpha zinc fingers"/>
    <property type="match status" value="7"/>
</dbReference>
<feature type="binding site" evidence="8">
    <location>
        <position position="13"/>
    </location>
    <ligand>
        <name>Zn(2+)</name>
        <dbReference type="ChEBI" id="CHEBI:29105"/>
    </ligand>
</feature>
<keyword evidence="1 8" id="KW-0479">Metal-binding</keyword>
<dbReference type="PANTHER" id="PTHR24379">
    <property type="entry name" value="KRAB AND ZINC FINGER DOMAIN-CONTAINING"/>
    <property type="match status" value="1"/>
</dbReference>
<dbReference type="SMART" id="SM00868">
    <property type="entry name" value="zf-AD"/>
    <property type="match status" value="1"/>
</dbReference>
<feature type="domain" description="C2H2-type" evidence="10">
    <location>
        <begin position="340"/>
        <end position="367"/>
    </location>
</feature>
<feature type="domain" description="C2H2-type" evidence="10">
    <location>
        <begin position="425"/>
        <end position="452"/>
    </location>
</feature>
<dbReference type="FunFam" id="3.30.160.60:FF:000690">
    <property type="entry name" value="Zinc finger protein 354C"/>
    <property type="match status" value="1"/>
</dbReference>
<evidence type="ECO:0000256" key="9">
    <source>
        <dbReference type="SAM" id="MobiDB-lite"/>
    </source>
</evidence>
<feature type="compositionally biased region" description="Polar residues" evidence="9">
    <location>
        <begin position="629"/>
        <end position="648"/>
    </location>
</feature>
<dbReference type="SUPFAM" id="SSF57716">
    <property type="entry name" value="Glucocorticoid receptor-like (DNA-binding domain)"/>
    <property type="match status" value="1"/>
</dbReference>
<keyword evidence="3 7" id="KW-0863">Zinc-finger</keyword>
<dbReference type="PANTHER" id="PTHR24379:SF121">
    <property type="entry name" value="C2H2-TYPE DOMAIN-CONTAINING PROTEIN"/>
    <property type="match status" value="1"/>
</dbReference>
<evidence type="ECO:0000256" key="1">
    <source>
        <dbReference type="ARBA" id="ARBA00022723"/>
    </source>
</evidence>
<dbReference type="GO" id="GO:0003682">
    <property type="term" value="F:chromatin binding"/>
    <property type="evidence" value="ECO:0007669"/>
    <property type="project" value="UniProtKB-ARBA"/>
</dbReference>
<dbReference type="PROSITE" id="PS50157">
    <property type="entry name" value="ZINC_FINGER_C2H2_2"/>
    <property type="match status" value="12"/>
</dbReference>
<feature type="domain" description="C2H2-type" evidence="10">
    <location>
        <begin position="534"/>
        <end position="562"/>
    </location>
</feature>
<dbReference type="Gene3D" id="3.30.160.60">
    <property type="entry name" value="Classic Zinc Finger"/>
    <property type="match status" value="8"/>
</dbReference>
<feature type="region of interest" description="Disordered" evidence="9">
    <location>
        <begin position="475"/>
        <end position="495"/>
    </location>
</feature>
<proteinExistence type="predicted"/>
<feature type="domain" description="ZAD" evidence="11">
    <location>
        <begin position="11"/>
        <end position="84"/>
    </location>
</feature>
<accession>A0A9C6SUH6</accession>
<dbReference type="OrthoDB" id="9411774at2759"/>
<dbReference type="GO" id="GO:0040029">
    <property type="term" value="P:epigenetic regulation of gene expression"/>
    <property type="evidence" value="ECO:0007669"/>
    <property type="project" value="UniProtKB-ARBA"/>
</dbReference>